<organism evidence="8 9">
    <name type="scientific">Rhodobacter lacus</name>
    <dbReference type="NCBI Taxonomy" id="1641972"/>
    <lineage>
        <taxon>Bacteria</taxon>
        <taxon>Pseudomonadati</taxon>
        <taxon>Pseudomonadota</taxon>
        <taxon>Alphaproteobacteria</taxon>
        <taxon>Rhodobacterales</taxon>
        <taxon>Rhodobacter group</taxon>
        <taxon>Rhodobacter</taxon>
    </lineage>
</organism>
<evidence type="ECO:0000313" key="8">
    <source>
        <dbReference type="EMBL" id="MFD2173093.1"/>
    </source>
</evidence>
<keyword evidence="6" id="KW-0472">Membrane</keyword>
<keyword evidence="9" id="KW-1185">Reference proteome</keyword>
<evidence type="ECO:0000256" key="1">
    <source>
        <dbReference type="ARBA" id="ARBA00004323"/>
    </source>
</evidence>
<comment type="subcellular location">
    <subcellularLocation>
        <location evidence="1">Golgi apparatus membrane</location>
        <topology evidence="1">Single-pass type II membrane protein</topology>
    </subcellularLocation>
</comment>
<comment type="caution">
    <text evidence="8">The sequence shown here is derived from an EMBL/GenBank/DDBJ whole genome shotgun (WGS) entry which is preliminary data.</text>
</comment>
<keyword evidence="7" id="KW-0325">Glycoprotein</keyword>
<evidence type="ECO:0000256" key="6">
    <source>
        <dbReference type="ARBA" id="ARBA00023136"/>
    </source>
</evidence>
<keyword evidence="5" id="KW-0333">Golgi apparatus</keyword>
<evidence type="ECO:0000256" key="3">
    <source>
        <dbReference type="ARBA" id="ARBA00022692"/>
    </source>
</evidence>
<keyword evidence="2" id="KW-0808">Transferase</keyword>
<reference evidence="9" key="1">
    <citation type="journal article" date="2019" name="Int. J. Syst. Evol. Microbiol.">
        <title>The Global Catalogue of Microorganisms (GCM) 10K type strain sequencing project: providing services to taxonomists for standard genome sequencing and annotation.</title>
        <authorList>
            <consortium name="The Broad Institute Genomics Platform"/>
            <consortium name="The Broad Institute Genome Sequencing Center for Infectious Disease"/>
            <person name="Wu L."/>
            <person name="Ma J."/>
        </authorList>
    </citation>
    <scope>NUCLEOTIDE SEQUENCE [LARGE SCALE GENOMIC DNA]</scope>
    <source>
        <strain evidence="9">CCUG 55131</strain>
    </source>
</reference>
<evidence type="ECO:0000256" key="2">
    <source>
        <dbReference type="ARBA" id="ARBA00022679"/>
    </source>
</evidence>
<keyword evidence="4" id="KW-1133">Transmembrane helix</keyword>
<gene>
    <name evidence="8" type="ORF">ACFSM0_03195</name>
</gene>
<sequence>MGWRGYIDDTHETVFFWSQKAACTTLFNMLADNMPERPESKSHFHLASMSYKACLTAIETRGYRSVIVARHPVSRSISAYFNKFLVYRDRRLLTRDDLEPFAQDLHDRFCQMVGATGCTENIISYEQFLATVVQMRADLEQKPEIPINGHWETQVPAILQKRGFRYDRIIHAEALDAELGAFCAEVGLIYRPRQLNRTRLAAERHEGYLGHLPAREVSALNFGPENFISEQTLATLEDYYRVDFEMLGYPPGAPQR</sequence>
<evidence type="ECO:0000256" key="7">
    <source>
        <dbReference type="ARBA" id="ARBA00023180"/>
    </source>
</evidence>
<dbReference type="InterPro" id="IPR018011">
    <property type="entry name" value="Carb_sulfotrans_8-10"/>
</dbReference>
<dbReference type="RefSeq" id="WP_377387026.1">
    <property type="nucleotide sequence ID" value="NZ_JBHUIX010000003.1"/>
</dbReference>
<keyword evidence="3" id="KW-0812">Transmembrane</keyword>
<evidence type="ECO:0000256" key="5">
    <source>
        <dbReference type="ARBA" id="ARBA00023034"/>
    </source>
</evidence>
<dbReference type="PANTHER" id="PTHR12137">
    <property type="entry name" value="CARBOHYDRATE SULFOTRANSFERASE"/>
    <property type="match status" value="1"/>
</dbReference>
<name>A0ABW5A496_9RHOB</name>
<dbReference type="PANTHER" id="PTHR12137:SF54">
    <property type="entry name" value="CARBOHYDRATE SULFOTRANSFERASE"/>
    <property type="match status" value="1"/>
</dbReference>
<dbReference type="Proteomes" id="UP001597413">
    <property type="component" value="Unassembled WGS sequence"/>
</dbReference>
<evidence type="ECO:0000313" key="9">
    <source>
        <dbReference type="Proteomes" id="UP001597413"/>
    </source>
</evidence>
<accession>A0ABW5A496</accession>
<proteinExistence type="predicted"/>
<dbReference type="EMBL" id="JBHUIX010000003">
    <property type="protein sequence ID" value="MFD2173093.1"/>
    <property type="molecule type" value="Genomic_DNA"/>
</dbReference>
<dbReference type="Pfam" id="PF03567">
    <property type="entry name" value="Sulfotransfer_2"/>
    <property type="match status" value="1"/>
</dbReference>
<evidence type="ECO:0000256" key="4">
    <source>
        <dbReference type="ARBA" id="ARBA00022989"/>
    </source>
</evidence>
<dbReference type="InterPro" id="IPR005331">
    <property type="entry name" value="Sulfotransferase"/>
</dbReference>
<protein>
    <submittedName>
        <fullName evidence="8">Sulfotransferase family 2 domain-containing protein</fullName>
    </submittedName>
</protein>